<comment type="caution">
    <text evidence="13">The sequence shown here is derived from an EMBL/GenBank/DDBJ whole genome shotgun (WGS) entry which is preliminary data.</text>
</comment>
<gene>
    <name evidence="13" type="primary">pncB</name>
    <name evidence="13" type="ORF">SBRY_40371</name>
</gene>
<dbReference type="NCBIfam" id="NF009131">
    <property type="entry name" value="PRK12484.1"/>
    <property type="match status" value="1"/>
</dbReference>
<dbReference type="InterPro" id="IPR041525">
    <property type="entry name" value="N/Namide_PRibTrfase"/>
</dbReference>
<evidence type="ECO:0000256" key="6">
    <source>
        <dbReference type="ARBA" id="ARBA00022642"/>
    </source>
</evidence>
<dbReference type="NCBIfam" id="TIGR01513">
    <property type="entry name" value="NAPRTase_put"/>
    <property type="match status" value="1"/>
</dbReference>
<accession>A0A9W4MIA0</accession>
<comment type="pathway">
    <text evidence="1 9">Cofactor biosynthesis; NAD(+) biosynthesis; nicotinate D-ribonucleotide from nicotinate: step 1/1.</text>
</comment>
<evidence type="ECO:0000259" key="11">
    <source>
        <dbReference type="Pfam" id="PF04095"/>
    </source>
</evidence>
<dbReference type="Pfam" id="PF17767">
    <property type="entry name" value="NAPRTase_N"/>
    <property type="match status" value="1"/>
</dbReference>
<evidence type="ECO:0000313" key="13">
    <source>
        <dbReference type="EMBL" id="CAG7646267.1"/>
    </source>
</evidence>
<keyword evidence="4" id="KW-0597">Phosphoprotein</keyword>
<keyword evidence="7 9" id="KW-0808">Transferase</keyword>
<evidence type="ECO:0000256" key="5">
    <source>
        <dbReference type="ARBA" id="ARBA00022598"/>
    </source>
</evidence>
<evidence type="ECO:0000256" key="1">
    <source>
        <dbReference type="ARBA" id="ARBA00004952"/>
    </source>
</evidence>
<keyword evidence="5 9" id="KW-0436">Ligase</keyword>
<comment type="function">
    <text evidence="9">Catalyzes the first step in the biosynthesis of NAD from nicotinic acid, the ATP-dependent synthesis of beta-nicotinate D-ribonucleotide from nicotinate and 5-phospho-D-ribose 1-phosphate.</text>
</comment>
<dbReference type="InterPro" id="IPR040727">
    <property type="entry name" value="NAPRTase_N"/>
</dbReference>
<dbReference type="NCBIfam" id="NF006696">
    <property type="entry name" value="PRK09243.1-3"/>
    <property type="match status" value="1"/>
</dbReference>
<evidence type="ECO:0000259" key="12">
    <source>
        <dbReference type="Pfam" id="PF17767"/>
    </source>
</evidence>
<keyword evidence="14" id="KW-1185">Reference proteome</keyword>
<dbReference type="InterPro" id="IPR006405">
    <property type="entry name" value="Nic_PRibTrfase_pncB"/>
</dbReference>
<dbReference type="CDD" id="cd01570">
    <property type="entry name" value="NAPRTase_A"/>
    <property type="match status" value="1"/>
</dbReference>
<sequence length="466" mass="49535">MSNAQITDLYEVSMAHSYLRERMMSAATFSLAVRKLPPGRGYLVAAGLESALDMLSGLRVDDDDVEAYASALGRPAEDLRPLSGLTFTGEVRAVPEGTVVLAGEPLLEVTAPLPEAQLVETMLLNQVCHQTAVATKAARCVAAASGRPVVDFSLRRTHGVEAGMQAARLGAMAGFTGTSNVAAARALGLPAVGTMAHSYIEAFEDEETAFRAFVSAHPGPVTLLVDTYDTEAGALTAARVLRDERLADGCAVRLDSGDLGALAVLVRRILDAYGLPSVRITASGGLDEYEIDRLVRLGAPVDVFAVGTRFGVCDDAPSLDAAYKLVDYDGRPTMKLSRGKVTAPGAKQVFRGPGFRDVVALRDEPAPAGTRPLLAPVMRQGRRLGSPPTLSRMRTGLQTGLADLPAEARRTADPQPPEAAESVRLRELTDATRDRIESVALANGRRREQGVSPGRLDSLRKRRTAQ</sequence>
<evidence type="ECO:0000256" key="9">
    <source>
        <dbReference type="RuleBase" id="RU365100"/>
    </source>
</evidence>
<feature type="domain" description="Nicotinate phosphoribosyltransferase N-terminal" evidence="12">
    <location>
        <begin position="7"/>
        <end position="127"/>
    </location>
</feature>
<evidence type="ECO:0000256" key="3">
    <source>
        <dbReference type="ARBA" id="ARBA00013236"/>
    </source>
</evidence>
<dbReference type="Proteomes" id="UP001153328">
    <property type="component" value="Unassembled WGS sequence"/>
</dbReference>
<evidence type="ECO:0000256" key="2">
    <source>
        <dbReference type="ARBA" id="ARBA00010897"/>
    </source>
</evidence>
<dbReference type="SUPFAM" id="SSF51690">
    <property type="entry name" value="Nicotinate/Quinolinate PRTase C-terminal domain-like"/>
    <property type="match status" value="1"/>
</dbReference>
<dbReference type="EC" id="6.3.4.21" evidence="3 9"/>
<dbReference type="SUPFAM" id="SSF54675">
    <property type="entry name" value="Nicotinate/Quinolinate PRTase N-terminal domain-like"/>
    <property type="match status" value="1"/>
</dbReference>
<feature type="region of interest" description="Disordered" evidence="10">
    <location>
        <begin position="403"/>
        <end position="466"/>
    </location>
</feature>
<comment type="catalytic activity">
    <reaction evidence="8 9">
        <text>5-phospho-alpha-D-ribose 1-diphosphate + nicotinate + ATP + H2O = nicotinate beta-D-ribonucleotide + ADP + phosphate + diphosphate</text>
        <dbReference type="Rhea" id="RHEA:36163"/>
        <dbReference type="ChEBI" id="CHEBI:15377"/>
        <dbReference type="ChEBI" id="CHEBI:30616"/>
        <dbReference type="ChEBI" id="CHEBI:32544"/>
        <dbReference type="ChEBI" id="CHEBI:33019"/>
        <dbReference type="ChEBI" id="CHEBI:43474"/>
        <dbReference type="ChEBI" id="CHEBI:57502"/>
        <dbReference type="ChEBI" id="CHEBI:58017"/>
        <dbReference type="ChEBI" id="CHEBI:456216"/>
        <dbReference type="EC" id="6.3.4.21"/>
    </reaction>
</comment>
<dbReference type="Pfam" id="PF04095">
    <property type="entry name" value="NAPRTase"/>
    <property type="match status" value="1"/>
</dbReference>
<dbReference type="Gene3D" id="3.20.140.10">
    <property type="entry name" value="nicotinate phosphoribosyltransferase"/>
    <property type="match status" value="2"/>
</dbReference>
<evidence type="ECO:0000313" key="14">
    <source>
        <dbReference type="Proteomes" id="UP001153328"/>
    </source>
</evidence>
<organism evidence="13 14">
    <name type="scientific">Actinacidiphila bryophytorum</name>
    <dbReference type="NCBI Taxonomy" id="1436133"/>
    <lineage>
        <taxon>Bacteria</taxon>
        <taxon>Bacillati</taxon>
        <taxon>Actinomycetota</taxon>
        <taxon>Actinomycetes</taxon>
        <taxon>Kitasatosporales</taxon>
        <taxon>Streptomycetaceae</taxon>
        <taxon>Actinacidiphila</taxon>
    </lineage>
</organism>
<evidence type="ECO:0000256" key="8">
    <source>
        <dbReference type="ARBA" id="ARBA00048668"/>
    </source>
</evidence>
<evidence type="ECO:0000256" key="10">
    <source>
        <dbReference type="SAM" id="MobiDB-lite"/>
    </source>
</evidence>
<dbReference type="EMBL" id="CAJVAX010000018">
    <property type="protein sequence ID" value="CAG7646267.1"/>
    <property type="molecule type" value="Genomic_DNA"/>
</dbReference>
<reference evidence="13" key="1">
    <citation type="submission" date="2021-06" db="EMBL/GenBank/DDBJ databases">
        <authorList>
            <person name="Arsene-Ploetze F."/>
        </authorList>
    </citation>
    <scope>NUCLEOTIDE SEQUENCE</scope>
    <source>
        <strain evidence="13">SBRY1</strain>
    </source>
</reference>
<dbReference type="AlphaFoldDB" id="A0A9W4MIA0"/>
<comment type="PTM">
    <text evidence="9">Transiently phosphorylated on a His residue during the reaction cycle. Phosphorylation strongly increases the affinity for substrates and increases the rate of nicotinate D-ribonucleotide production. Dephosphorylation regenerates the low-affinity form of the enzyme, leading to product release.</text>
</comment>
<dbReference type="GO" id="GO:0016757">
    <property type="term" value="F:glycosyltransferase activity"/>
    <property type="evidence" value="ECO:0007669"/>
    <property type="project" value="UniProtKB-KW"/>
</dbReference>
<dbReference type="RefSeq" id="WP_205044979.1">
    <property type="nucleotide sequence ID" value="NZ_CAJVAX010000018.1"/>
</dbReference>
<feature type="compositionally biased region" description="Basic and acidic residues" evidence="10">
    <location>
        <begin position="421"/>
        <end position="437"/>
    </location>
</feature>
<dbReference type="PIRSF" id="PIRSF000484">
    <property type="entry name" value="NAPRT"/>
    <property type="match status" value="1"/>
</dbReference>
<name>A0A9W4MIA0_9ACTN</name>
<evidence type="ECO:0000256" key="7">
    <source>
        <dbReference type="ARBA" id="ARBA00022679"/>
    </source>
</evidence>
<keyword evidence="6 9" id="KW-0662">Pyridine nucleotide biosynthesis</keyword>
<dbReference type="PANTHER" id="PTHR11098">
    <property type="entry name" value="NICOTINATE PHOSPHORIBOSYLTRANSFERASE"/>
    <property type="match status" value="1"/>
</dbReference>
<dbReference type="InterPro" id="IPR013785">
    <property type="entry name" value="Aldolase_TIM"/>
</dbReference>
<comment type="similarity">
    <text evidence="2 9">Belongs to the NAPRTase family.</text>
</comment>
<dbReference type="Gene3D" id="3.20.20.70">
    <property type="entry name" value="Aldolase class I"/>
    <property type="match status" value="1"/>
</dbReference>
<dbReference type="InterPro" id="IPR036068">
    <property type="entry name" value="Nicotinate_pribotase-like_C"/>
</dbReference>
<proteinExistence type="inferred from homology"/>
<evidence type="ECO:0000256" key="4">
    <source>
        <dbReference type="ARBA" id="ARBA00022553"/>
    </source>
</evidence>
<dbReference type="GO" id="GO:0005829">
    <property type="term" value="C:cytosol"/>
    <property type="evidence" value="ECO:0007669"/>
    <property type="project" value="TreeGrafter"/>
</dbReference>
<dbReference type="PANTHER" id="PTHR11098:SF1">
    <property type="entry name" value="NICOTINATE PHOSPHORIBOSYLTRANSFERASE"/>
    <property type="match status" value="1"/>
</dbReference>
<dbReference type="GO" id="GO:0004516">
    <property type="term" value="F:nicotinate phosphoribosyltransferase activity"/>
    <property type="evidence" value="ECO:0007669"/>
    <property type="project" value="UniProtKB-UniRule"/>
</dbReference>
<dbReference type="InterPro" id="IPR007229">
    <property type="entry name" value="Nic_PRibTrfase-Fam"/>
</dbReference>
<feature type="domain" description="Nicotinate/nicotinamide phosphoribosyltransferase" evidence="11">
    <location>
        <begin position="149"/>
        <end position="273"/>
    </location>
</feature>
<keyword evidence="13" id="KW-0328">Glycosyltransferase</keyword>
<protein>
    <recommendedName>
        <fullName evidence="3 9">Nicotinate phosphoribosyltransferase</fullName>
        <ecNumber evidence="3 9">6.3.4.21</ecNumber>
    </recommendedName>
</protein>
<dbReference type="GO" id="GO:0034355">
    <property type="term" value="P:NAD+ biosynthetic process via the salvage pathway"/>
    <property type="evidence" value="ECO:0007669"/>
    <property type="project" value="TreeGrafter"/>
</dbReference>